<dbReference type="InterPro" id="IPR024344">
    <property type="entry name" value="MDMPI_metal-binding"/>
</dbReference>
<organism evidence="2 3">
    <name type="scientific">Gordonia effusa NBRC 100432</name>
    <dbReference type="NCBI Taxonomy" id="1077974"/>
    <lineage>
        <taxon>Bacteria</taxon>
        <taxon>Bacillati</taxon>
        <taxon>Actinomycetota</taxon>
        <taxon>Actinomycetes</taxon>
        <taxon>Mycobacteriales</taxon>
        <taxon>Gordoniaceae</taxon>
        <taxon>Gordonia</taxon>
    </lineage>
</organism>
<dbReference type="eggNOG" id="ENOG5030GDY">
    <property type="taxonomic scope" value="Bacteria"/>
</dbReference>
<dbReference type="Pfam" id="PF11716">
    <property type="entry name" value="MDMPI_N"/>
    <property type="match status" value="1"/>
</dbReference>
<dbReference type="GO" id="GO:0046872">
    <property type="term" value="F:metal ion binding"/>
    <property type="evidence" value="ECO:0007669"/>
    <property type="project" value="InterPro"/>
</dbReference>
<accession>H0QV70</accession>
<dbReference type="STRING" id="1077974.GOEFS_012_00220"/>
<protein>
    <recommendedName>
        <fullName evidence="1">Mycothiol-dependent maleylpyruvate isomerase metal-binding domain-containing protein</fullName>
    </recommendedName>
</protein>
<dbReference type="EMBL" id="BAEH01000012">
    <property type="protein sequence ID" value="GAB16721.1"/>
    <property type="molecule type" value="Genomic_DNA"/>
</dbReference>
<comment type="caution">
    <text evidence="2">The sequence shown here is derived from an EMBL/GenBank/DDBJ whole genome shotgun (WGS) entry which is preliminary data.</text>
</comment>
<dbReference type="InterPro" id="IPR017517">
    <property type="entry name" value="Maleyloyr_isom"/>
</dbReference>
<sequence length="206" mass="21501">MSTYLRCARAFADLVAAIPPDRWDGPALGNWSVRTLVGHTGRSFDTVITYASDAEPDVVNTPTARDYYLTLTADDGPLGSGSDSSGIDARAVAAGSALGDDPTSAIVDKIADATRVLASQSAQRRVEVIFGLTMPLDEYLRTRVFELVVHSIDLSRAIGVAHALPPDAVSDMAQLAVSIAASSGKAESVLLALTGRATLPIGFSVV</sequence>
<feature type="domain" description="Mycothiol-dependent maleylpyruvate isomerase metal-binding" evidence="1">
    <location>
        <begin position="6"/>
        <end position="154"/>
    </location>
</feature>
<dbReference type="Proteomes" id="UP000035034">
    <property type="component" value="Unassembled WGS sequence"/>
</dbReference>
<dbReference type="AlphaFoldDB" id="H0QV70"/>
<evidence type="ECO:0000259" key="1">
    <source>
        <dbReference type="Pfam" id="PF11716"/>
    </source>
</evidence>
<evidence type="ECO:0000313" key="2">
    <source>
        <dbReference type="EMBL" id="GAB16721.1"/>
    </source>
</evidence>
<keyword evidence="3" id="KW-1185">Reference proteome</keyword>
<reference evidence="2 3" key="1">
    <citation type="submission" date="2011-12" db="EMBL/GenBank/DDBJ databases">
        <title>Whole genome shotgun sequence of Gordonia effusa NBRC 100432.</title>
        <authorList>
            <person name="Yoshida I."/>
            <person name="Takarada H."/>
            <person name="Hosoyama A."/>
            <person name="Tsuchikane K."/>
            <person name="Katsumata H."/>
            <person name="Yamazaki S."/>
            <person name="Fujita N."/>
        </authorList>
    </citation>
    <scope>NUCLEOTIDE SEQUENCE [LARGE SCALE GENOMIC DNA]</scope>
    <source>
        <strain evidence="2 3">NBRC 100432</strain>
    </source>
</reference>
<dbReference type="RefSeq" id="WP_007316059.1">
    <property type="nucleotide sequence ID" value="NZ_BAEH01000012.1"/>
</dbReference>
<evidence type="ECO:0000313" key="3">
    <source>
        <dbReference type="Proteomes" id="UP000035034"/>
    </source>
</evidence>
<gene>
    <name evidence="2" type="ORF">GOEFS_012_00220</name>
</gene>
<dbReference type="InterPro" id="IPR034660">
    <property type="entry name" value="DinB/YfiT-like"/>
</dbReference>
<dbReference type="OrthoDB" id="3292744at2"/>
<proteinExistence type="predicted"/>
<dbReference type="NCBIfam" id="TIGR03083">
    <property type="entry name" value="maleylpyruvate isomerase family mycothiol-dependent enzyme"/>
    <property type="match status" value="1"/>
</dbReference>
<dbReference type="SUPFAM" id="SSF109854">
    <property type="entry name" value="DinB/YfiT-like putative metalloenzymes"/>
    <property type="match status" value="1"/>
</dbReference>
<name>H0QV70_9ACTN</name>
<dbReference type="Gene3D" id="1.20.120.450">
    <property type="entry name" value="dinb family like domain"/>
    <property type="match status" value="1"/>
</dbReference>